<evidence type="ECO:0000256" key="2">
    <source>
        <dbReference type="PROSITE-ProRule" id="PRU00708"/>
    </source>
</evidence>
<dbReference type="InterPro" id="IPR002885">
    <property type="entry name" value="PPR_rpt"/>
</dbReference>
<dbReference type="Proteomes" id="UP001327560">
    <property type="component" value="Chromosome 9"/>
</dbReference>
<dbReference type="Pfam" id="PF01535">
    <property type="entry name" value="PPR"/>
    <property type="match status" value="5"/>
</dbReference>
<gene>
    <name evidence="3" type="ORF">Cni_G27984</name>
</gene>
<organism evidence="3 4">
    <name type="scientific">Canna indica</name>
    <name type="common">Indian-shot</name>
    <dbReference type="NCBI Taxonomy" id="4628"/>
    <lineage>
        <taxon>Eukaryota</taxon>
        <taxon>Viridiplantae</taxon>
        <taxon>Streptophyta</taxon>
        <taxon>Embryophyta</taxon>
        <taxon>Tracheophyta</taxon>
        <taxon>Spermatophyta</taxon>
        <taxon>Magnoliopsida</taxon>
        <taxon>Liliopsida</taxon>
        <taxon>Zingiberales</taxon>
        <taxon>Cannaceae</taxon>
        <taxon>Canna</taxon>
    </lineage>
</organism>
<dbReference type="EMBL" id="CP136898">
    <property type="protein sequence ID" value="WOL19187.1"/>
    <property type="molecule type" value="Genomic_DNA"/>
</dbReference>
<proteinExistence type="predicted"/>
<dbReference type="GO" id="GO:0003723">
    <property type="term" value="F:RNA binding"/>
    <property type="evidence" value="ECO:0007669"/>
    <property type="project" value="InterPro"/>
</dbReference>
<dbReference type="Gene3D" id="1.25.40.10">
    <property type="entry name" value="Tetratricopeptide repeat domain"/>
    <property type="match status" value="2"/>
</dbReference>
<dbReference type="InterPro" id="IPR011990">
    <property type="entry name" value="TPR-like_helical_dom_sf"/>
</dbReference>
<feature type="repeat" description="PPR" evidence="2">
    <location>
        <begin position="74"/>
        <end position="104"/>
    </location>
</feature>
<dbReference type="Pfam" id="PF13041">
    <property type="entry name" value="PPR_2"/>
    <property type="match status" value="1"/>
</dbReference>
<protein>
    <recommendedName>
        <fullName evidence="5">Pentatricopeptide repeat-containing protein</fullName>
    </recommendedName>
</protein>
<dbReference type="InterPro" id="IPR046960">
    <property type="entry name" value="PPR_At4g14850-like_plant"/>
</dbReference>
<dbReference type="FunFam" id="1.25.40.10:FF:000629">
    <property type="entry name" value="Putative pentatricopeptide repeat-containing protein"/>
    <property type="match status" value="1"/>
</dbReference>
<feature type="repeat" description="PPR" evidence="2">
    <location>
        <begin position="105"/>
        <end position="139"/>
    </location>
</feature>
<dbReference type="PROSITE" id="PS51375">
    <property type="entry name" value="PPR"/>
    <property type="match status" value="3"/>
</dbReference>
<evidence type="ECO:0000256" key="1">
    <source>
        <dbReference type="ARBA" id="ARBA00022737"/>
    </source>
</evidence>
<evidence type="ECO:0000313" key="3">
    <source>
        <dbReference type="EMBL" id="WOL19187.1"/>
    </source>
</evidence>
<sequence>MSSSSSLSNHYASLLKLSSQTQNHSHVKNLHCFILKTLNLSADTFLSNSFITCYSKCNLLGYARNLFDQIHHPNLFSWNAILSAYSKAGRLPQMEQVFSSMPGRDGVSWNALISGYAGQGSRDRAVGAYCSMLREGCAAPNRITFSTMLILSSACSSPSLGQQVHCQIIKFGFESYVFVGSPLVDMYSKSGLIRESSRVFEGMKEKNIVMYNTMMTGLLRCGMVEDSKKLFGEMAEKDSISWTTMVTGLTQNGLELEAINLFRDMRAEDVPIDQFTFGSALTACGLRKQSEPIVICKNMASSQMILHLGV</sequence>
<accession>A0AAQ3L8S7</accession>
<evidence type="ECO:0000313" key="4">
    <source>
        <dbReference type="Proteomes" id="UP001327560"/>
    </source>
</evidence>
<dbReference type="GO" id="GO:0009451">
    <property type="term" value="P:RNA modification"/>
    <property type="evidence" value="ECO:0007669"/>
    <property type="project" value="InterPro"/>
</dbReference>
<dbReference type="NCBIfam" id="TIGR00756">
    <property type="entry name" value="PPR"/>
    <property type="match status" value="4"/>
</dbReference>
<name>A0AAQ3L8S7_9LILI</name>
<reference evidence="3 4" key="1">
    <citation type="submission" date="2023-10" db="EMBL/GenBank/DDBJ databases">
        <title>Chromosome-scale genome assembly provides insights into flower coloration mechanisms of Canna indica.</title>
        <authorList>
            <person name="Li C."/>
        </authorList>
    </citation>
    <scope>NUCLEOTIDE SEQUENCE [LARGE SCALE GENOMIC DNA]</scope>
    <source>
        <tissue evidence="3">Flower</tissue>
    </source>
</reference>
<dbReference type="AlphaFoldDB" id="A0AAQ3L8S7"/>
<dbReference type="FunFam" id="1.25.40.10:FF:000442">
    <property type="entry name" value="Pentatricopeptide repeat-containing protein At3g49710"/>
    <property type="match status" value="1"/>
</dbReference>
<evidence type="ECO:0008006" key="5">
    <source>
        <dbReference type="Google" id="ProtNLM"/>
    </source>
</evidence>
<keyword evidence="1" id="KW-0677">Repeat</keyword>
<keyword evidence="4" id="KW-1185">Reference proteome</keyword>
<dbReference type="PANTHER" id="PTHR47926">
    <property type="entry name" value="PENTATRICOPEPTIDE REPEAT-CONTAINING PROTEIN"/>
    <property type="match status" value="1"/>
</dbReference>
<feature type="repeat" description="PPR" evidence="2">
    <location>
        <begin position="207"/>
        <end position="241"/>
    </location>
</feature>